<dbReference type="AlphaFoldDB" id="A0A0G3GWE9"/>
<evidence type="ECO:0000313" key="1">
    <source>
        <dbReference type="EMBL" id="AKK04855.1"/>
    </source>
</evidence>
<protein>
    <submittedName>
        <fullName evidence="1">Uncharacterized protein</fullName>
    </submittedName>
</protein>
<dbReference type="RefSeq" id="WP_047261194.1">
    <property type="nucleotide sequence ID" value="NZ_CP011542.1"/>
</dbReference>
<gene>
    <name evidence="1" type="ORF">CMUST_02555</name>
</gene>
<name>A0A0G3GWE9_9CORY</name>
<dbReference type="KEGG" id="cmv:CMUST_02555"/>
<proteinExistence type="predicted"/>
<sequence>MTVEEIVHKAVADMRKRQRLQGDVTVVVVDAAMPDEVSARLAKVDFNDQSLVLWLVGTPWQVGRYYHQLKTKPVSIGVSDHEALNMLQSGAKLWIIDDIPARISQFPFYGPQRGHYRWQIVMGIAWAVTTIKEAASKRRKNGALRSM</sequence>
<dbReference type="STRING" id="571915.CMUST_02555"/>
<dbReference type="Proteomes" id="UP000035199">
    <property type="component" value="Chromosome"/>
</dbReference>
<keyword evidence="2" id="KW-1185">Reference proteome</keyword>
<organism evidence="1 2">
    <name type="scientific">Corynebacterium mustelae</name>
    <dbReference type="NCBI Taxonomy" id="571915"/>
    <lineage>
        <taxon>Bacteria</taxon>
        <taxon>Bacillati</taxon>
        <taxon>Actinomycetota</taxon>
        <taxon>Actinomycetes</taxon>
        <taxon>Mycobacteriales</taxon>
        <taxon>Corynebacteriaceae</taxon>
        <taxon>Corynebacterium</taxon>
    </lineage>
</organism>
<reference evidence="1 2" key="1">
    <citation type="journal article" date="2015" name="Genome Announc.">
        <title>Complete Genome Sequence of the Type Strain Corynebacterium mustelae DSM 45274, Isolated from Various Tissues of a Male Ferret with Lethal Sepsis.</title>
        <authorList>
            <person name="Ruckert C."/>
            <person name="Eimer J."/>
            <person name="Winkler A."/>
            <person name="Tauch A."/>
        </authorList>
    </citation>
    <scope>NUCLEOTIDE SEQUENCE [LARGE SCALE GENOMIC DNA]</scope>
    <source>
        <strain evidence="1 2">DSM 45274</strain>
    </source>
</reference>
<accession>A0A0G3GWE9</accession>
<reference evidence="2" key="2">
    <citation type="submission" date="2015-05" db="EMBL/GenBank/DDBJ databases">
        <title>Complete genome sequence of Corynebacterium mustelae DSM 45274, isolated from various tissues of a male ferret with lethal sepsis.</title>
        <authorList>
            <person name="Ruckert C."/>
            <person name="Albersmeier A."/>
            <person name="Winkler A."/>
            <person name="Tauch A."/>
        </authorList>
    </citation>
    <scope>NUCLEOTIDE SEQUENCE [LARGE SCALE GENOMIC DNA]</scope>
    <source>
        <strain evidence="2">DSM 45274</strain>
    </source>
</reference>
<dbReference type="EMBL" id="CP011542">
    <property type="protein sequence ID" value="AKK04855.1"/>
    <property type="molecule type" value="Genomic_DNA"/>
</dbReference>
<evidence type="ECO:0000313" key="2">
    <source>
        <dbReference type="Proteomes" id="UP000035199"/>
    </source>
</evidence>
<dbReference type="PATRIC" id="fig|571915.4.peg.541"/>